<name>A0A913YCL8_EXADI</name>
<dbReference type="EnsemblMetazoa" id="XM_021062004.2">
    <property type="protein sequence ID" value="XP_020917663.1"/>
    <property type="gene ID" value="LOC110254947"/>
</dbReference>
<evidence type="ECO:0000313" key="6">
    <source>
        <dbReference type="Proteomes" id="UP000887567"/>
    </source>
</evidence>
<dbReference type="KEGG" id="epa:110254947"/>
<dbReference type="PROSITE" id="PS50089">
    <property type="entry name" value="ZF_RING_2"/>
    <property type="match status" value="1"/>
</dbReference>
<evidence type="ECO:0000259" key="4">
    <source>
        <dbReference type="PROSITE" id="PS50089"/>
    </source>
</evidence>
<dbReference type="SUPFAM" id="SSF57850">
    <property type="entry name" value="RING/U-box"/>
    <property type="match status" value="1"/>
</dbReference>
<keyword evidence="1 3" id="KW-0479">Metal-binding</keyword>
<organism evidence="5 6">
    <name type="scientific">Exaiptasia diaphana</name>
    <name type="common">Tropical sea anemone</name>
    <name type="synonym">Aiptasia pulchella</name>
    <dbReference type="NCBI Taxonomy" id="2652724"/>
    <lineage>
        <taxon>Eukaryota</taxon>
        <taxon>Metazoa</taxon>
        <taxon>Cnidaria</taxon>
        <taxon>Anthozoa</taxon>
        <taxon>Hexacorallia</taxon>
        <taxon>Actiniaria</taxon>
        <taxon>Aiptasiidae</taxon>
        <taxon>Exaiptasia</taxon>
    </lineage>
</organism>
<evidence type="ECO:0000256" key="1">
    <source>
        <dbReference type="ARBA" id="ARBA00022771"/>
    </source>
</evidence>
<dbReference type="Gene3D" id="3.30.40.10">
    <property type="entry name" value="Zinc/RING finger domain, C3HC4 (zinc finger)"/>
    <property type="match status" value="1"/>
</dbReference>
<dbReference type="GO" id="GO:0008270">
    <property type="term" value="F:zinc ion binding"/>
    <property type="evidence" value="ECO:0007669"/>
    <property type="project" value="UniProtKB-KW"/>
</dbReference>
<dbReference type="GeneID" id="110254947"/>
<dbReference type="AlphaFoldDB" id="A0A913YCL8"/>
<feature type="domain" description="RING-type" evidence="4">
    <location>
        <begin position="53"/>
        <end position="94"/>
    </location>
</feature>
<dbReference type="InterPro" id="IPR013083">
    <property type="entry name" value="Znf_RING/FYVE/PHD"/>
</dbReference>
<dbReference type="OrthoDB" id="5986829at2759"/>
<dbReference type="RefSeq" id="XP_020917663.1">
    <property type="nucleotide sequence ID" value="XM_021062004.2"/>
</dbReference>
<accession>A0A913YCL8</accession>
<keyword evidence="1 3" id="KW-0863">Zinc-finger</keyword>
<keyword evidence="2" id="KW-0862">Zinc</keyword>
<evidence type="ECO:0000256" key="2">
    <source>
        <dbReference type="ARBA" id="ARBA00022833"/>
    </source>
</evidence>
<reference evidence="5" key="1">
    <citation type="submission" date="2022-11" db="UniProtKB">
        <authorList>
            <consortium name="EnsemblMetazoa"/>
        </authorList>
    </citation>
    <scope>IDENTIFICATION</scope>
</reference>
<evidence type="ECO:0000313" key="5">
    <source>
        <dbReference type="EnsemblMetazoa" id="XP_020917663.1"/>
    </source>
</evidence>
<proteinExistence type="predicted"/>
<evidence type="ECO:0000256" key="3">
    <source>
        <dbReference type="PROSITE-ProRule" id="PRU00175"/>
    </source>
</evidence>
<dbReference type="Proteomes" id="UP000887567">
    <property type="component" value="Unplaced"/>
</dbReference>
<dbReference type="InterPro" id="IPR001841">
    <property type="entry name" value="Znf_RING"/>
</dbReference>
<protein>
    <recommendedName>
        <fullName evidence="4">RING-type domain-containing protein</fullName>
    </recommendedName>
</protein>
<sequence>MAKVTKRFHFVSQPGPCSQCISKEDVRKAVTEALEVGPHAREIINDFMANFSCTICREVIKTDIIVGECCGAIIGCRECTNIWYQENEMCPKCRDIRGDVKRLHLRGFSDVLKKAVEMQDNSNED</sequence>
<keyword evidence="6" id="KW-1185">Reference proteome</keyword>